<keyword evidence="3" id="KW-1185">Reference proteome</keyword>
<dbReference type="PANTHER" id="PTHR33442:SF5">
    <property type="entry name" value="BIFUNCTIONAL TRANS-3-HYDROXY-L-PROLINE DEHYDRATASE_2-EPIMERASE"/>
    <property type="match status" value="1"/>
</dbReference>
<comment type="similarity">
    <text evidence="1">Belongs to the proline racemase family.</text>
</comment>
<reference evidence="2" key="1">
    <citation type="journal article" date="2023" name="IMA Fungus">
        <title>Comparative genomic study of the Penicillium genus elucidates a diverse pangenome and 15 lateral gene transfer events.</title>
        <authorList>
            <person name="Petersen C."/>
            <person name="Sorensen T."/>
            <person name="Nielsen M.R."/>
            <person name="Sondergaard T.E."/>
            <person name="Sorensen J.L."/>
            <person name="Fitzpatrick D.A."/>
            <person name="Frisvad J.C."/>
            <person name="Nielsen K.L."/>
        </authorList>
    </citation>
    <scope>NUCLEOTIDE SEQUENCE</scope>
    <source>
        <strain evidence="2">IBT 17514</strain>
    </source>
</reference>
<dbReference type="Gene3D" id="3.10.310.10">
    <property type="entry name" value="Diaminopimelate Epimerase, Chain A, domain 1"/>
    <property type="match status" value="2"/>
</dbReference>
<dbReference type="SUPFAM" id="SSF54506">
    <property type="entry name" value="Diaminopimelate epimerase-like"/>
    <property type="match status" value="1"/>
</dbReference>
<gene>
    <name evidence="2" type="ORF">N7493_007230</name>
</gene>
<dbReference type="Proteomes" id="UP001215712">
    <property type="component" value="Unassembled WGS sequence"/>
</dbReference>
<name>A0AAD6MUM0_9EURO</name>
<dbReference type="AlphaFoldDB" id="A0AAD6MUM0"/>
<dbReference type="EMBL" id="JAQJAN010000010">
    <property type="protein sequence ID" value="KAJ5719652.1"/>
    <property type="molecule type" value="Genomic_DNA"/>
</dbReference>
<reference evidence="2" key="2">
    <citation type="submission" date="2023-01" db="EMBL/GenBank/DDBJ databases">
        <authorList>
            <person name="Petersen C."/>
        </authorList>
    </citation>
    <scope>NUCLEOTIDE SEQUENCE</scope>
    <source>
        <strain evidence="2">IBT 17514</strain>
    </source>
</reference>
<organism evidence="2 3">
    <name type="scientific">Penicillium malachiteum</name>
    <dbReference type="NCBI Taxonomy" id="1324776"/>
    <lineage>
        <taxon>Eukaryota</taxon>
        <taxon>Fungi</taxon>
        <taxon>Dikarya</taxon>
        <taxon>Ascomycota</taxon>
        <taxon>Pezizomycotina</taxon>
        <taxon>Eurotiomycetes</taxon>
        <taxon>Eurotiomycetidae</taxon>
        <taxon>Eurotiales</taxon>
        <taxon>Aspergillaceae</taxon>
        <taxon>Penicillium</taxon>
    </lineage>
</organism>
<evidence type="ECO:0000313" key="3">
    <source>
        <dbReference type="Proteomes" id="UP001215712"/>
    </source>
</evidence>
<dbReference type="InterPro" id="IPR008794">
    <property type="entry name" value="Pro_racemase_fam"/>
</dbReference>
<evidence type="ECO:0000313" key="2">
    <source>
        <dbReference type="EMBL" id="KAJ5719652.1"/>
    </source>
</evidence>
<protein>
    <submittedName>
        <fullName evidence="2">Proline racemase</fullName>
    </submittedName>
</protein>
<sequence>MSEASGSVVSPTSRAKGFGDLDKESSTGISIVETHVEGEAYDVVIGGFEKVPGGSVYEKQLNFRNKYDRVVELLINEPRSWSGKNAVFLLDPIDRKAGHCLIFARNDEYIPFSVSGIIAAVKVLSDGSYSGDQRSHSRSRDIYVFETIAGRVMAKPDYEVVDSKRVCKGVTVYGVPSFVFEQDYEVEVAHIGTVSVDIAYGGVFCAFVDVGDIELKNNQEHAKLLVESGQLIHQAIQQARSDIIHPKNNSIRGITNVVFVESVEPDGEERLTTSTTVVMPGRINRNPSGTSLSAWLAVLYNRGQINNEPLRSYTFDNSELTGNVHCECEVGGYTGINPYIGGKAWVTAVKQVVMDPKDLLTKRLPKKEDKSANIGLGINMDG</sequence>
<dbReference type="GO" id="GO:0047580">
    <property type="term" value="F:4-hydroxyproline epimerase activity"/>
    <property type="evidence" value="ECO:0007669"/>
    <property type="project" value="TreeGrafter"/>
</dbReference>
<proteinExistence type="inferred from homology"/>
<evidence type="ECO:0000256" key="1">
    <source>
        <dbReference type="ARBA" id="ARBA00007529"/>
    </source>
</evidence>
<accession>A0AAD6MUM0</accession>
<comment type="caution">
    <text evidence="2">The sequence shown here is derived from an EMBL/GenBank/DDBJ whole genome shotgun (WGS) entry which is preliminary data.</text>
</comment>
<dbReference type="PANTHER" id="PTHR33442">
    <property type="entry name" value="TRANS-3-HYDROXY-L-PROLINE DEHYDRATASE"/>
    <property type="match status" value="1"/>
</dbReference>
<dbReference type="Pfam" id="PF05544">
    <property type="entry name" value="Pro_racemase"/>
    <property type="match status" value="1"/>
</dbReference>